<organism evidence="2 3">
    <name type="scientific">Acacia crassicarpa</name>
    <name type="common">northern wattle</name>
    <dbReference type="NCBI Taxonomy" id="499986"/>
    <lineage>
        <taxon>Eukaryota</taxon>
        <taxon>Viridiplantae</taxon>
        <taxon>Streptophyta</taxon>
        <taxon>Embryophyta</taxon>
        <taxon>Tracheophyta</taxon>
        <taxon>Spermatophyta</taxon>
        <taxon>Magnoliopsida</taxon>
        <taxon>eudicotyledons</taxon>
        <taxon>Gunneridae</taxon>
        <taxon>Pentapetalae</taxon>
        <taxon>rosids</taxon>
        <taxon>fabids</taxon>
        <taxon>Fabales</taxon>
        <taxon>Fabaceae</taxon>
        <taxon>Caesalpinioideae</taxon>
        <taxon>mimosoid clade</taxon>
        <taxon>Acacieae</taxon>
        <taxon>Acacia</taxon>
    </lineage>
</organism>
<feature type="region of interest" description="Disordered" evidence="1">
    <location>
        <begin position="318"/>
        <end position="375"/>
    </location>
</feature>
<protein>
    <submittedName>
        <fullName evidence="2">Uncharacterized protein</fullName>
    </submittedName>
</protein>
<sequence length="392" mass="45191">MPKVRRVNSPSNECLRSSPYPCNSKNVRALNQLGSAENVKEWEEARCPICMEPPHNAVLLKCSSHEIGCRPYMCNTSHRHSNCLDQFCKSYGPHLSSSTLEELSLTSTVSPSSCEVQSERRGNQSLPNLVCPLCRGEIYGYMVLEPTRRYMNSKLRSCSSEMCDFQGTYSELRKHARSDHPSARPSEVDPIRQRDWTRMEQEWDLEDFLSSTETSFGAELGTYNFLTGDLSDMISLFLQDIFSTFEDFNQMTDLFNDLRLGVSGRDRRSGLMYPERNRSARWRANLSSTQEEEINHRGRGRSTISSVRDQEINRTARWRTGLSSSRMPRDLPHYRREVSPGAGMPSTRMPRALSRITHGPYRRNSSSFRRRNPIGRQLGWRDQRWSTHNDLP</sequence>
<feature type="compositionally biased region" description="Basic and acidic residues" evidence="1">
    <location>
        <begin position="327"/>
        <end position="338"/>
    </location>
</feature>
<proteinExistence type="predicted"/>
<accession>A0AAE1JBS3</accession>
<dbReference type="PANTHER" id="PTHR31197">
    <property type="entry name" value="OS01G0612600 PROTEIN"/>
    <property type="match status" value="1"/>
</dbReference>
<dbReference type="PANTHER" id="PTHR31197:SF29">
    <property type="entry name" value="C2H2-TYPE DOMAIN-CONTAINING PROTEIN"/>
    <property type="match status" value="1"/>
</dbReference>
<evidence type="ECO:0000313" key="3">
    <source>
        <dbReference type="Proteomes" id="UP001293593"/>
    </source>
</evidence>
<dbReference type="InterPro" id="IPR012866">
    <property type="entry name" value="DUF1644"/>
</dbReference>
<comment type="caution">
    <text evidence="2">The sequence shown here is derived from an EMBL/GenBank/DDBJ whole genome shotgun (WGS) entry which is preliminary data.</text>
</comment>
<feature type="region of interest" description="Disordered" evidence="1">
    <location>
        <begin position="287"/>
        <end position="306"/>
    </location>
</feature>
<dbReference type="Pfam" id="PF07800">
    <property type="entry name" value="DUF1644"/>
    <property type="match status" value="1"/>
</dbReference>
<dbReference type="Proteomes" id="UP001293593">
    <property type="component" value="Unassembled WGS sequence"/>
</dbReference>
<evidence type="ECO:0000313" key="2">
    <source>
        <dbReference type="EMBL" id="KAK4266673.1"/>
    </source>
</evidence>
<reference evidence="2" key="1">
    <citation type="submission" date="2023-10" db="EMBL/GenBank/DDBJ databases">
        <title>Chromosome-level genome of the transformable northern wattle, Acacia crassicarpa.</title>
        <authorList>
            <person name="Massaro I."/>
            <person name="Sinha N.R."/>
            <person name="Poethig S."/>
            <person name="Leichty A.R."/>
        </authorList>
    </citation>
    <scope>NUCLEOTIDE SEQUENCE</scope>
    <source>
        <strain evidence="2">Acra3RX</strain>
        <tissue evidence="2">Leaf</tissue>
    </source>
</reference>
<dbReference type="EMBL" id="JAWXYG010000008">
    <property type="protein sequence ID" value="KAK4266673.1"/>
    <property type="molecule type" value="Genomic_DNA"/>
</dbReference>
<evidence type="ECO:0000256" key="1">
    <source>
        <dbReference type="SAM" id="MobiDB-lite"/>
    </source>
</evidence>
<keyword evidence="3" id="KW-1185">Reference proteome</keyword>
<dbReference type="AlphaFoldDB" id="A0AAE1JBS3"/>
<gene>
    <name evidence="2" type="ORF">QN277_027559</name>
</gene>
<name>A0AAE1JBS3_9FABA</name>